<keyword evidence="8 11" id="KW-0472">Membrane</keyword>
<keyword evidence="5 11" id="KW-0812">Transmembrane</keyword>
<dbReference type="AlphaFoldDB" id="A0A2P6NAA9"/>
<evidence type="ECO:0000256" key="8">
    <source>
        <dbReference type="ARBA" id="ARBA00023136"/>
    </source>
</evidence>
<comment type="subcellular location">
    <subcellularLocation>
        <location evidence="1">Membrane</location>
        <topology evidence="1">Single-pass type II membrane protein</topology>
    </subcellularLocation>
</comment>
<evidence type="ECO:0000256" key="11">
    <source>
        <dbReference type="SAM" id="Phobius"/>
    </source>
</evidence>
<evidence type="ECO:0000256" key="1">
    <source>
        <dbReference type="ARBA" id="ARBA00004606"/>
    </source>
</evidence>
<dbReference type="UniPathway" id="UPA00756"/>
<evidence type="ECO:0000256" key="5">
    <source>
        <dbReference type="ARBA" id="ARBA00022692"/>
    </source>
</evidence>
<dbReference type="OrthoDB" id="2156316at2759"/>
<dbReference type="PANTHER" id="PTHR19297:SF191">
    <property type="entry name" value="PROTEIN XYLOSYLTRANSFERASE"/>
    <property type="match status" value="1"/>
</dbReference>
<keyword evidence="7 11" id="KW-1133">Transmembrane helix</keyword>
<dbReference type="STRING" id="1890364.A0A2P6NAA9"/>
<dbReference type="PANTHER" id="PTHR19297">
    <property type="entry name" value="GLYCOSYLTRANSFERASE 14 FAMILY MEMBER"/>
    <property type="match status" value="1"/>
</dbReference>
<evidence type="ECO:0000313" key="13">
    <source>
        <dbReference type="Proteomes" id="UP000241769"/>
    </source>
</evidence>
<evidence type="ECO:0000256" key="6">
    <source>
        <dbReference type="ARBA" id="ARBA00022968"/>
    </source>
</evidence>
<keyword evidence="4" id="KW-0808">Transferase</keyword>
<dbReference type="Pfam" id="PF02485">
    <property type="entry name" value="Branch"/>
    <property type="match status" value="1"/>
</dbReference>
<keyword evidence="13" id="KW-1185">Reference proteome</keyword>
<dbReference type="EMBL" id="MDYQ01000135">
    <property type="protein sequence ID" value="PRP80895.1"/>
    <property type="molecule type" value="Genomic_DNA"/>
</dbReference>
<dbReference type="Proteomes" id="UP000241769">
    <property type="component" value="Unassembled WGS sequence"/>
</dbReference>
<evidence type="ECO:0000256" key="3">
    <source>
        <dbReference type="ARBA" id="ARBA00022676"/>
    </source>
</evidence>
<evidence type="ECO:0000313" key="12">
    <source>
        <dbReference type="EMBL" id="PRP80895.1"/>
    </source>
</evidence>
<dbReference type="GO" id="GO:0008375">
    <property type="term" value="F:acetylglucosaminyltransferase activity"/>
    <property type="evidence" value="ECO:0007669"/>
    <property type="project" value="TreeGrafter"/>
</dbReference>
<feature type="transmembrane region" description="Helical" evidence="11">
    <location>
        <begin position="25"/>
        <end position="50"/>
    </location>
</feature>
<dbReference type="GO" id="GO:0015012">
    <property type="term" value="P:heparan sulfate proteoglycan biosynthetic process"/>
    <property type="evidence" value="ECO:0007669"/>
    <property type="project" value="UniProtKB-UniPathway"/>
</dbReference>
<accession>A0A2P6NAA9</accession>
<dbReference type="GO" id="GO:0016020">
    <property type="term" value="C:membrane"/>
    <property type="evidence" value="ECO:0007669"/>
    <property type="project" value="UniProtKB-SubCell"/>
</dbReference>
<proteinExistence type="inferred from homology"/>
<keyword evidence="3" id="KW-0328">Glycosyltransferase</keyword>
<dbReference type="InterPro" id="IPR003406">
    <property type="entry name" value="Glyco_trans_14"/>
</dbReference>
<gene>
    <name evidence="12" type="ORF">PROFUN_11336</name>
</gene>
<evidence type="ECO:0000256" key="2">
    <source>
        <dbReference type="ARBA" id="ARBA00004922"/>
    </source>
</evidence>
<reference evidence="12 13" key="1">
    <citation type="journal article" date="2018" name="Genome Biol. Evol.">
        <title>Multiple Roots of Fruiting Body Formation in Amoebozoa.</title>
        <authorList>
            <person name="Hillmann F."/>
            <person name="Forbes G."/>
            <person name="Novohradska S."/>
            <person name="Ferling I."/>
            <person name="Riege K."/>
            <person name="Groth M."/>
            <person name="Westermann M."/>
            <person name="Marz M."/>
            <person name="Spaller T."/>
            <person name="Winckler T."/>
            <person name="Schaap P."/>
            <person name="Glockner G."/>
        </authorList>
    </citation>
    <scope>NUCLEOTIDE SEQUENCE [LARGE SCALE GENOMIC DNA]</scope>
    <source>
        <strain evidence="12 13">Jena</strain>
    </source>
</reference>
<protein>
    <submittedName>
        <fullName evidence="12">Uncharacterized protein</fullName>
    </submittedName>
</protein>
<comment type="caution">
    <text evidence="12">The sequence shown here is derived from an EMBL/GenBank/DDBJ whole genome shotgun (WGS) entry which is preliminary data.</text>
</comment>
<organism evidence="12 13">
    <name type="scientific">Planoprotostelium fungivorum</name>
    <dbReference type="NCBI Taxonomy" id="1890364"/>
    <lineage>
        <taxon>Eukaryota</taxon>
        <taxon>Amoebozoa</taxon>
        <taxon>Evosea</taxon>
        <taxon>Variosea</taxon>
        <taxon>Cavosteliida</taxon>
        <taxon>Cavosteliaceae</taxon>
        <taxon>Planoprotostelium</taxon>
    </lineage>
</organism>
<keyword evidence="9" id="KW-0325">Glycoprotein</keyword>
<sequence length="599" mass="69323">MSPEEEELGKPCCRKHMNRPVLGHLSAVTVIIIAITTLTILLPFLVKCLARRVGTSSGRILFNTHMKQLSFFMRLAATALGLLMVLHLQTGWFYGSHSCQTTKSVYLMQNTSSSTIKETNTKRFSIAYLMVVHSADTVASATELISAMNHTDDLFFILAEKALSNETYREMKEYYSQFPNTHLCESRMSGSWASWRQVEATLEVLRVAVQHPHKWDKAVFVDGGSYPLKRPADYRSWMQSLHPFASYVGPYEPICKYNETAETRKTKCWRTSARCMDVNCTAMTTSPYHAVVVPSVNWVMFPYEFGVHVLSPAILGPWTNFLKWNMYPDENFWASILYSSPWRHWSISNYHLFTYWNSPCRTYENERTGSSPCFYGLGDMDVLYSSVHWIGRKVHARDPVKKYLRRWFDVVDQTMSSSEYIDYVKKDMIEALTEYIEYKDTAQFNFTAFRIRKPPGREQLEGPVTYFRLENQNVTQTLLTDAPFSLVRTAESKDQWVGHHTFMNRETKKYLGAKVSGGLSLGEDDAKSVHQQWDVTSVDIEDKQKKSMGKFWTLRNVGTGKFLECTKCKSKLARQEMQLTEEKQRERLQTWRLLPVRAF</sequence>
<evidence type="ECO:0000256" key="9">
    <source>
        <dbReference type="ARBA" id="ARBA00023180"/>
    </source>
</evidence>
<comment type="pathway">
    <text evidence="2">Protein modification; protein glycosylation.</text>
</comment>
<evidence type="ECO:0000256" key="4">
    <source>
        <dbReference type="ARBA" id="ARBA00022679"/>
    </source>
</evidence>
<evidence type="ECO:0000256" key="10">
    <source>
        <dbReference type="ARBA" id="ARBA00038150"/>
    </source>
</evidence>
<feature type="transmembrane region" description="Helical" evidence="11">
    <location>
        <begin position="71"/>
        <end position="94"/>
    </location>
</feature>
<comment type="similarity">
    <text evidence="10">Belongs to the glycosyltransferase 14 family.</text>
</comment>
<dbReference type="UniPathway" id="UPA00755"/>
<evidence type="ECO:0000256" key="7">
    <source>
        <dbReference type="ARBA" id="ARBA00022989"/>
    </source>
</evidence>
<dbReference type="InParanoid" id="A0A2P6NAA9"/>
<keyword evidence="6" id="KW-0735">Signal-anchor</keyword>
<name>A0A2P6NAA9_9EUKA</name>